<keyword evidence="4" id="KW-1185">Reference proteome</keyword>
<gene>
    <name evidence="3" type="ORF">SAMN05216259_109324</name>
</gene>
<accession>A0A1H0JCL5</accession>
<evidence type="ECO:0000256" key="1">
    <source>
        <dbReference type="SAM" id="MobiDB-lite"/>
    </source>
</evidence>
<feature type="transmembrane region" description="Helical" evidence="2">
    <location>
        <begin position="50"/>
        <end position="72"/>
    </location>
</feature>
<keyword evidence="2" id="KW-0812">Transmembrane</keyword>
<sequence length="105" mass="11484">MKLSRRVSWFLVAFGAWSWMVWTTFVKNLWKDASGLAFHHGDHSHPTAYFWIHLTLAIVSTILGTVIGVLGIRGLLALRRKPAAGAGEADGAAEASPAERDALTR</sequence>
<protein>
    <submittedName>
        <fullName evidence="3">Uncharacterized protein</fullName>
    </submittedName>
</protein>
<name>A0A1H0JCL5_9ACTN</name>
<evidence type="ECO:0000256" key="2">
    <source>
        <dbReference type="SAM" id="Phobius"/>
    </source>
</evidence>
<dbReference type="Proteomes" id="UP000199341">
    <property type="component" value="Unassembled WGS sequence"/>
</dbReference>
<feature type="region of interest" description="Disordered" evidence="1">
    <location>
        <begin position="84"/>
        <end position="105"/>
    </location>
</feature>
<organism evidence="3 4">
    <name type="scientific">Actinacidiphila guanduensis</name>
    <dbReference type="NCBI Taxonomy" id="310781"/>
    <lineage>
        <taxon>Bacteria</taxon>
        <taxon>Bacillati</taxon>
        <taxon>Actinomycetota</taxon>
        <taxon>Actinomycetes</taxon>
        <taxon>Kitasatosporales</taxon>
        <taxon>Streptomycetaceae</taxon>
        <taxon>Actinacidiphila</taxon>
    </lineage>
</organism>
<feature type="compositionally biased region" description="Low complexity" evidence="1">
    <location>
        <begin position="84"/>
        <end position="96"/>
    </location>
</feature>
<dbReference type="Pfam" id="PF26606">
    <property type="entry name" value="SCO4848"/>
    <property type="match status" value="1"/>
</dbReference>
<proteinExistence type="predicted"/>
<reference evidence="3 4" key="1">
    <citation type="submission" date="2016-10" db="EMBL/GenBank/DDBJ databases">
        <authorList>
            <person name="de Groot N.N."/>
        </authorList>
    </citation>
    <scope>NUCLEOTIDE SEQUENCE [LARGE SCALE GENOMIC DNA]</scope>
    <source>
        <strain evidence="3 4">CGMCC 4.2022</strain>
    </source>
</reference>
<keyword evidence="2" id="KW-1133">Transmembrane helix</keyword>
<evidence type="ECO:0000313" key="3">
    <source>
        <dbReference type="EMBL" id="SDO41263.1"/>
    </source>
</evidence>
<dbReference type="InterPro" id="IPR058061">
    <property type="entry name" value="SCO4848-like"/>
</dbReference>
<dbReference type="NCBIfam" id="NF046117">
    <property type="entry name" value="SCO4848_fam"/>
    <property type="match status" value="1"/>
</dbReference>
<feature type="transmembrane region" description="Helical" evidence="2">
    <location>
        <begin position="7"/>
        <end position="30"/>
    </location>
</feature>
<dbReference type="RefSeq" id="WP_093786194.1">
    <property type="nucleotide sequence ID" value="NZ_FNIE01000009.1"/>
</dbReference>
<dbReference type="STRING" id="310781.SAMN05216259_109324"/>
<dbReference type="AlphaFoldDB" id="A0A1H0JCL5"/>
<keyword evidence="2" id="KW-0472">Membrane</keyword>
<dbReference type="OrthoDB" id="4954985at2"/>
<evidence type="ECO:0000313" key="4">
    <source>
        <dbReference type="Proteomes" id="UP000199341"/>
    </source>
</evidence>
<dbReference type="EMBL" id="FNIE01000009">
    <property type="protein sequence ID" value="SDO41263.1"/>
    <property type="molecule type" value="Genomic_DNA"/>
</dbReference>